<protein>
    <recommendedName>
        <fullName evidence="1">YqbQ/XkdQ domain-containing protein</fullName>
    </recommendedName>
</protein>
<dbReference type="RefSeq" id="WP_053478960.1">
    <property type="nucleotide sequence ID" value="NZ_CP085712.1"/>
</dbReference>
<dbReference type="AlphaFoldDB" id="A0A0Q3T3R8"/>
<proteinExistence type="predicted"/>
<keyword evidence="3" id="KW-1185">Reference proteome</keyword>
<name>A0A0Q3T3R8_9BACI</name>
<dbReference type="InterPro" id="IPR056937">
    <property type="entry name" value="YqbQ/XkdQ"/>
</dbReference>
<dbReference type="Proteomes" id="UP000050996">
    <property type="component" value="Unassembled WGS sequence"/>
</dbReference>
<dbReference type="STRING" id="1637975.AN957_05205"/>
<feature type="domain" description="YqbQ/XkdQ" evidence="1">
    <location>
        <begin position="22"/>
        <end position="319"/>
    </location>
</feature>
<dbReference type="EMBL" id="LJIX01000006">
    <property type="protein sequence ID" value="KQL18069.1"/>
    <property type="molecule type" value="Genomic_DNA"/>
</dbReference>
<organism evidence="2 3">
    <name type="scientific">Cytobacillus solani</name>
    <dbReference type="NCBI Taxonomy" id="1637975"/>
    <lineage>
        <taxon>Bacteria</taxon>
        <taxon>Bacillati</taxon>
        <taxon>Bacillota</taxon>
        <taxon>Bacilli</taxon>
        <taxon>Bacillales</taxon>
        <taxon>Bacillaceae</taxon>
        <taxon>Cytobacillus</taxon>
    </lineage>
</organism>
<comment type="caution">
    <text evidence="2">The sequence shown here is derived from an EMBL/GenBank/DDBJ whole genome shotgun (WGS) entry which is preliminary data.</text>
</comment>
<evidence type="ECO:0000313" key="2">
    <source>
        <dbReference type="EMBL" id="KQL18069.1"/>
    </source>
</evidence>
<sequence>MEILLDNKNGNVWDISNMVSNVAWKTTRIGRASSLELTMIKGSPNQDKAFQCNNGDVIRVKDENQPVFYGYIFKIGSGKSEEVKITAYDQIRYLMTNETYVGTNVTATQVIKKIANDLKLKLGVIEDTKHQIPTLIEDDKKLLDTICKSLDLTLIATTQNYVFYDHFGALTLKNIKNMKADVVIGDESLMHDYSYEKSIDDETYNRIKIIRDNKETGKRDVYIAEDSSNIAKWGRLQLLHKADEKMNEAQINNLLDQLATLKNREHRKIKISAIGDLRIRAGCFVPIILSEFGIRQYFLVDECTHSWEGADHTMSLDLKVI</sequence>
<gene>
    <name evidence="2" type="ORF">AN957_05205</name>
</gene>
<evidence type="ECO:0000259" key="1">
    <source>
        <dbReference type="Pfam" id="PF24032"/>
    </source>
</evidence>
<evidence type="ECO:0000313" key="3">
    <source>
        <dbReference type="Proteomes" id="UP000050996"/>
    </source>
</evidence>
<dbReference type="PATRIC" id="fig|1637975.4.peg.738"/>
<dbReference type="SUPFAM" id="SSF69279">
    <property type="entry name" value="Phage tail proteins"/>
    <property type="match status" value="1"/>
</dbReference>
<dbReference type="Pfam" id="PF24032">
    <property type="entry name" value="YQBQ"/>
    <property type="match status" value="1"/>
</dbReference>
<accession>A0A0Q3T3R8</accession>
<reference evidence="2 3" key="1">
    <citation type="submission" date="2015-09" db="EMBL/GenBank/DDBJ databases">
        <title>Genome sequencing project for genomic taxonomy and phylogenomics of Bacillus-like bacteria.</title>
        <authorList>
            <person name="Liu B."/>
            <person name="Wang J."/>
            <person name="Zhu Y."/>
            <person name="Liu G."/>
            <person name="Chen Q."/>
            <person name="Chen Z."/>
            <person name="Lan J."/>
            <person name="Che J."/>
            <person name="Ge C."/>
            <person name="Shi H."/>
            <person name="Pan Z."/>
            <person name="Liu X."/>
        </authorList>
    </citation>
    <scope>NUCLEOTIDE SEQUENCE [LARGE SCALE GENOMIC DNA]</scope>
    <source>
        <strain evidence="2 3">FJAT-18043</strain>
    </source>
</reference>